<evidence type="ECO:0000256" key="1">
    <source>
        <dbReference type="SAM" id="Phobius"/>
    </source>
</evidence>
<protein>
    <submittedName>
        <fullName evidence="2">Uncharacterized protein</fullName>
    </submittedName>
</protein>
<feature type="transmembrane region" description="Helical" evidence="1">
    <location>
        <begin position="46"/>
        <end position="66"/>
    </location>
</feature>
<evidence type="ECO:0000313" key="3">
    <source>
        <dbReference type="Proteomes" id="UP000515220"/>
    </source>
</evidence>
<feature type="transmembrane region" description="Helical" evidence="1">
    <location>
        <begin position="12"/>
        <end position="34"/>
    </location>
</feature>
<organism evidence="2 3">
    <name type="scientific">Acetobacter aceti</name>
    <dbReference type="NCBI Taxonomy" id="435"/>
    <lineage>
        <taxon>Bacteria</taxon>
        <taxon>Pseudomonadati</taxon>
        <taxon>Pseudomonadota</taxon>
        <taxon>Alphaproteobacteria</taxon>
        <taxon>Acetobacterales</taxon>
        <taxon>Acetobacteraceae</taxon>
        <taxon>Acetobacter</taxon>
        <taxon>Acetobacter subgen. Acetobacter</taxon>
    </lineage>
</organism>
<name>A0A6S6PNG9_ACEAC</name>
<dbReference type="Proteomes" id="UP000515220">
    <property type="component" value="Chromosome"/>
</dbReference>
<reference evidence="2 3" key="1">
    <citation type="submission" date="2020-07" db="EMBL/GenBank/DDBJ databases">
        <title>Complete Genome Sequence of an acetic acid bacterium, Acetobacter aceti JCM20276.</title>
        <authorList>
            <person name="Hirose Y."/>
            <person name="Mihara H."/>
        </authorList>
    </citation>
    <scope>NUCLEOTIDE SEQUENCE [LARGE SCALE GENOMIC DNA]</scope>
    <source>
        <strain evidence="2 3">JCM20276</strain>
    </source>
</reference>
<keyword evidence="1" id="KW-0472">Membrane</keyword>
<accession>A0A6S6PNG9</accession>
<dbReference type="RefSeq" id="WP_010667516.1">
    <property type="nucleotide sequence ID" value="NZ_AP023326.1"/>
</dbReference>
<dbReference type="AlphaFoldDB" id="A0A6S6PNG9"/>
<gene>
    <name evidence="2" type="ORF">AAJCM20276_29300</name>
</gene>
<dbReference type="EMBL" id="AP023326">
    <property type="protein sequence ID" value="BCI68306.1"/>
    <property type="molecule type" value="Genomic_DNA"/>
</dbReference>
<keyword evidence="1" id="KW-1133">Transmembrane helix</keyword>
<keyword evidence="1" id="KW-0812">Transmembrane</keyword>
<proteinExistence type="predicted"/>
<evidence type="ECO:0000313" key="2">
    <source>
        <dbReference type="EMBL" id="BCI68306.1"/>
    </source>
</evidence>
<sequence>MTGEPNYLRRLILIGAGFLGGFTLIIVDGWALIINPDDSDSWPVWLLRRLPVLIGIFCVAGGFFLLRKPVANDPGIPDDDIENMDGA</sequence>